<dbReference type="AlphaFoldDB" id="A0A0A8XS06"/>
<reference evidence="1" key="1">
    <citation type="submission" date="2014-09" db="EMBL/GenBank/DDBJ databases">
        <authorList>
            <person name="Magalhaes I.L.F."/>
            <person name="Oliveira U."/>
            <person name="Santos F.R."/>
            <person name="Vidigal T.H.D.A."/>
            <person name="Brescovit A.D."/>
            <person name="Santos A.J."/>
        </authorList>
    </citation>
    <scope>NUCLEOTIDE SEQUENCE</scope>
    <source>
        <tissue evidence="1">Shoot tissue taken approximately 20 cm above the soil surface</tissue>
    </source>
</reference>
<accession>A0A0A8XS06</accession>
<protein>
    <submittedName>
        <fullName evidence="1">Uncharacterized protein</fullName>
    </submittedName>
</protein>
<sequence length="58" mass="6902">MSNDKIHESNRSSQSHRVLSIVDYCALFTWLHPQVFDSDVNRRVFSLDEERILHLFLV</sequence>
<proteinExistence type="predicted"/>
<name>A0A0A8XS06_ARUDO</name>
<evidence type="ECO:0000313" key="1">
    <source>
        <dbReference type="EMBL" id="JAD16739.1"/>
    </source>
</evidence>
<organism evidence="1">
    <name type="scientific">Arundo donax</name>
    <name type="common">Giant reed</name>
    <name type="synonym">Donax arundinaceus</name>
    <dbReference type="NCBI Taxonomy" id="35708"/>
    <lineage>
        <taxon>Eukaryota</taxon>
        <taxon>Viridiplantae</taxon>
        <taxon>Streptophyta</taxon>
        <taxon>Embryophyta</taxon>
        <taxon>Tracheophyta</taxon>
        <taxon>Spermatophyta</taxon>
        <taxon>Magnoliopsida</taxon>
        <taxon>Liliopsida</taxon>
        <taxon>Poales</taxon>
        <taxon>Poaceae</taxon>
        <taxon>PACMAD clade</taxon>
        <taxon>Arundinoideae</taxon>
        <taxon>Arundineae</taxon>
        <taxon>Arundo</taxon>
    </lineage>
</organism>
<reference evidence="1" key="2">
    <citation type="journal article" date="2015" name="Data Brief">
        <title>Shoot transcriptome of the giant reed, Arundo donax.</title>
        <authorList>
            <person name="Barrero R.A."/>
            <person name="Guerrero F.D."/>
            <person name="Moolhuijzen P."/>
            <person name="Goolsby J.A."/>
            <person name="Tidwell J."/>
            <person name="Bellgard S.E."/>
            <person name="Bellgard M.I."/>
        </authorList>
    </citation>
    <scope>NUCLEOTIDE SEQUENCE</scope>
    <source>
        <tissue evidence="1">Shoot tissue taken approximately 20 cm above the soil surface</tissue>
    </source>
</reference>
<dbReference type="EMBL" id="GBRH01281156">
    <property type="protein sequence ID" value="JAD16739.1"/>
    <property type="molecule type" value="Transcribed_RNA"/>
</dbReference>